<keyword evidence="3" id="KW-0648">Protein biosynthesis</keyword>
<evidence type="ECO:0000256" key="1">
    <source>
        <dbReference type="ARBA" id="ARBA00022741"/>
    </source>
</evidence>
<gene>
    <name evidence="6" type="ORF">PLA107_033490</name>
</gene>
<evidence type="ECO:0000259" key="5">
    <source>
        <dbReference type="Pfam" id="PF03143"/>
    </source>
</evidence>
<dbReference type="Pfam" id="PF03143">
    <property type="entry name" value="GTP_EFTU_D3"/>
    <property type="match status" value="1"/>
</dbReference>
<geneLocation type="plasmid" evidence="7">
    <name>pmppla107</name>
</geneLocation>
<protein>
    <submittedName>
        <fullName evidence="6">Elongation factor Tu</fullName>
    </submittedName>
</protein>
<evidence type="ECO:0000313" key="6">
    <source>
        <dbReference type="EMBL" id="AXH60126.1"/>
    </source>
</evidence>
<dbReference type="Gene3D" id="2.40.30.10">
    <property type="entry name" value="Translation factors"/>
    <property type="match status" value="2"/>
</dbReference>
<dbReference type="PANTHER" id="PTHR43721:SF22">
    <property type="entry name" value="ELONGATION FACTOR TU, MITOCHONDRIAL"/>
    <property type="match status" value="1"/>
</dbReference>
<dbReference type="GO" id="GO:0003746">
    <property type="term" value="F:translation elongation factor activity"/>
    <property type="evidence" value="ECO:0007669"/>
    <property type="project" value="UniProtKB-KW"/>
</dbReference>
<keyword evidence="2 6" id="KW-0251">Elongation factor</keyword>
<accession>A0AAD0VA38</accession>
<dbReference type="AlphaFoldDB" id="A0AAD0VA38"/>
<sequence>MMIIALLLDGTPRNGVERGQVLAKPGTINAYSRFEAQIYLIPHEEGGRLSPIHEGWKSQFFFRTLDVTGTCELSSRVQMVEPGQHATVTVTLIAPIAMQPELRFAIREAGRTVGAGVVTRPLS</sequence>
<evidence type="ECO:0000256" key="3">
    <source>
        <dbReference type="ARBA" id="ARBA00022917"/>
    </source>
</evidence>
<dbReference type="InterPro" id="IPR004160">
    <property type="entry name" value="Transl_elong_EFTu/EF1A_C"/>
</dbReference>
<dbReference type="Proteomes" id="UP000006426">
    <property type="component" value="Plasmid pmppla107"/>
</dbReference>
<dbReference type="PANTHER" id="PTHR43721">
    <property type="entry name" value="ELONGATION FACTOR TU-RELATED"/>
    <property type="match status" value="1"/>
</dbReference>
<name>A0AAD0VA38_PSEAV</name>
<dbReference type="EMBL" id="CP031226">
    <property type="protein sequence ID" value="AXH60126.1"/>
    <property type="molecule type" value="Genomic_DNA"/>
</dbReference>
<keyword evidence="1" id="KW-0547">Nucleotide-binding</keyword>
<feature type="domain" description="Translation elongation factor EFTu/EF1A C-terminal" evidence="5">
    <location>
        <begin position="28"/>
        <end position="119"/>
    </location>
</feature>
<dbReference type="InterPro" id="IPR009001">
    <property type="entry name" value="Transl_elong_EF1A/Init_IF2_C"/>
</dbReference>
<dbReference type="GO" id="GO:0005525">
    <property type="term" value="F:GTP binding"/>
    <property type="evidence" value="ECO:0007669"/>
    <property type="project" value="UniProtKB-KW"/>
</dbReference>
<keyword evidence="4" id="KW-0342">GTP-binding</keyword>
<dbReference type="InterPro" id="IPR050055">
    <property type="entry name" value="EF-Tu_GTPase"/>
</dbReference>
<dbReference type="SUPFAM" id="SSF50465">
    <property type="entry name" value="EF-Tu/eEF-1alpha/eIF2-gamma C-terminal domain"/>
    <property type="match status" value="1"/>
</dbReference>
<evidence type="ECO:0000256" key="4">
    <source>
        <dbReference type="ARBA" id="ARBA00023134"/>
    </source>
</evidence>
<dbReference type="FunFam" id="2.40.30.10:FF:000002">
    <property type="entry name" value="Elongation factor Tu"/>
    <property type="match status" value="1"/>
</dbReference>
<evidence type="ECO:0000256" key="2">
    <source>
        <dbReference type="ARBA" id="ARBA00022768"/>
    </source>
</evidence>
<evidence type="ECO:0000313" key="7">
    <source>
        <dbReference type="Proteomes" id="UP000006426"/>
    </source>
</evidence>
<organism evidence="6 7">
    <name type="scientific">Pseudomonas amygdali pv. lachrymans str. M301315</name>
    <dbReference type="NCBI Taxonomy" id="629260"/>
    <lineage>
        <taxon>Bacteria</taxon>
        <taxon>Pseudomonadati</taxon>
        <taxon>Pseudomonadota</taxon>
        <taxon>Gammaproteobacteria</taxon>
        <taxon>Pseudomonadales</taxon>
        <taxon>Pseudomonadaceae</taxon>
        <taxon>Pseudomonas</taxon>
        <taxon>Pseudomonas amygdali</taxon>
    </lineage>
</organism>
<proteinExistence type="predicted"/>
<keyword evidence="6" id="KW-0614">Plasmid</keyword>
<reference evidence="6 7" key="1">
    <citation type="journal article" date="2011" name="PLoS Pathog.">
        <title>Dynamic evolution of pathogenicity revealed by sequencing and comparative genomics of 19 Pseudomonas syringae isolates.</title>
        <authorList>
            <person name="Baltrus D.A."/>
            <person name="Nishimura M.T."/>
            <person name="Romanchuk A."/>
            <person name="Chang J.H."/>
            <person name="Mukhtar M.S."/>
            <person name="Cherkis K."/>
            <person name="Roach J."/>
            <person name="Grant S.R."/>
            <person name="Jones C.D."/>
            <person name="Dangl J.L."/>
        </authorList>
    </citation>
    <scope>NUCLEOTIDE SEQUENCE [LARGE SCALE GENOMIC DNA]</scope>
    <source>
        <strain evidence="6 7">M301315</strain>
    </source>
</reference>